<feature type="transmembrane region" description="Helical" evidence="9">
    <location>
        <begin position="144"/>
        <end position="165"/>
    </location>
</feature>
<feature type="transmembrane region" description="Helical" evidence="9">
    <location>
        <begin position="12"/>
        <end position="31"/>
    </location>
</feature>
<keyword evidence="2" id="KW-0813">Transport</keyword>
<keyword evidence="6 9" id="KW-0472">Membrane</keyword>
<evidence type="ECO:0000256" key="7">
    <source>
        <dbReference type="ARBA" id="ARBA00038075"/>
    </source>
</evidence>
<evidence type="ECO:0000259" key="10">
    <source>
        <dbReference type="PROSITE" id="PS50850"/>
    </source>
</evidence>
<evidence type="ECO:0000256" key="6">
    <source>
        <dbReference type="ARBA" id="ARBA00023136"/>
    </source>
</evidence>
<organism evidence="11 12">
    <name type="scientific">Peiella sedimenti</name>
    <dbReference type="NCBI Taxonomy" id="3061083"/>
    <lineage>
        <taxon>Bacteria</taxon>
        <taxon>Pseudomonadati</taxon>
        <taxon>Pseudomonadota</taxon>
        <taxon>Alphaproteobacteria</taxon>
        <taxon>Caulobacterales</taxon>
        <taxon>Caulobacteraceae</taxon>
        <taxon>Peiella</taxon>
    </lineage>
</organism>
<comment type="caution">
    <text evidence="11">The sequence shown here is derived from an EMBL/GenBank/DDBJ whole genome shotgun (WGS) entry which is preliminary data.</text>
</comment>
<evidence type="ECO:0000256" key="1">
    <source>
        <dbReference type="ARBA" id="ARBA00004651"/>
    </source>
</evidence>
<dbReference type="InterPro" id="IPR011701">
    <property type="entry name" value="MFS"/>
</dbReference>
<proteinExistence type="inferred from homology"/>
<dbReference type="RefSeq" id="WP_302109259.1">
    <property type="nucleotide sequence ID" value="NZ_JAUKTR010000002.1"/>
</dbReference>
<keyword evidence="12" id="KW-1185">Reference proteome</keyword>
<feature type="domain" description="Major facilitator superfamily (MFS) profile" evidence="10">
    <location>
        <begin position="1"/>
        <end position="428"/>
    </location>
</feature>
<comment type="similarity">
    <text evidence="7">Belongs to the major facilitator superfamily. Drug:H(+) antiporter-3 (DHA3) (TC 2.A.1.21) family.</text>
</comment>
<evidence type="ECO:0000256" key="5">
    <source>
        <dbReference type="ARBA" id="ARBA00022989"/>
    </source>
</evidence>
<evidence type="ECO:0000313" key="12">
    <source>
        <dbReference type="Proteomes" id="UP001169063"/>
    </source>
</evidence>
<dbReference type="InterPro" id="IPR036259">
    <property type="entry name" value="MFS_trans_sf"/>
</dbReference>
<evidence type="ECO:0000256" key="8">
    <source>
        <dbReference type="ARBA" id="ARBA00040914"/>
    </source>
</evidence>
<keyword evidence="4 9" id="KW-0812">Transmembrane</keyword>
<feature type="transmembrane region" description="Helical" evidence="9">
    <location>
        <begin position="292"/>
        <end position="314"/>
    </location>
</feature>
<feature type="transmembrane region" description="Helical" evidence="9">
    <location>
        <begin position="171"/>
        <end position="190"/>
    </location>
</feature>
<comment type="subcellular location">
    <subcellularLocation>
        <location evidence="1">Cell membrane</location>
        <topology evidence="1">Multi-pass membrane protein</topology>
    </subcellularLocation>
</comment>
<feature type="transmembrane region" description="Helical" evidence="9">
    <location>
        <begin position="401"/>
        <end position="421"/>
    </location>
</feature>
<dbReference type="SUPFAM" id="SSF103473">
    <property type="entry name" value="MFS general substrate transporter"/>
    <property type="match status" value="1"/>
</dbReference>
<feature type="transmembrane region" description="Helical" evidence="9">
    <location>
        <begin position="69"/>
        <end position="89"/>
    </location>
</feature>
<reference evidence="11" key="1">
    <citation type="submission" date="2023-07" db="EMBL/GenBank/DDBJ databases">
        <title>Brevundimonas soil sp. nov., isolated from the soil of chemical plant.</title>
        <authorList>
            <person name="Wu N."/>
        </authorList>
    </citation>
    <scope>NUCLEOTIDE SEQUENCE</scope>
    <source>
        <strain evidence="11">XZ-24</strain>
    </source>
</reference>
<evidence type="ECO:0000256" key="4">
    <source>
        <dbReference type="ARBA" id="ARBA00022692"/>
    </source>
</evidence>
<feature type="transmembrane region" description="Helical" evidence="9">
    <location>
        <begin position="218"/>
        <end position="240"/>
    </location>
</feature>
<accession>A0ABT8SJT2</accession>
<evidence type="ECO:0000256" key="2">
    <source>
        <dbReference type="ARBA" id="ARBA00022448"/>
    </source>
</evidence>
<dbReference type="Proteomes" id="UP001169063">
    <property type="component" value="Unassembled WGS sequence"/>
</dbReference>
<evidence type="ECO:0000313" key="11">
    <source>
        <dbReference type="EMBL" id="MDO1558824.1"/>
    </source>
</evidence>
<protein>
    <recommendedName>
        <fullName evidence="8">Multidrug efflux pump Tap</fullName>
    </recommendedName>
</protein>
<evidence type="ECO:0000256" key="9">
    <source>
        <dbReference type="SAM" id="Phobius"/>
    </source>
</evidence>
<keyword evidence="3" id="KW-1003">Cell membrane</keyword>
<feature type="transmembrane region" description="Helical" evidence="9">
    <location>
        <begin position="104"/>
        <end position="132"/>
    </location>
</feature>
<dbReference type="Gene3D" id="1.20.1250.20">
    <property type="entry name" value="MFS general substrate transporter like domains"/>
    <property type="match status" value="1"/>
</dbReference>
<dbReference type="EMBL" id="JAUKTR010000002">
    <property type="protein sequence ID" value="MDO1558824.1"/>
    <property type="molecule type" value="Genomic_DNA"/>
</dbReference>
<gene>
    <name evidence="11" type="ORF">Q0812_05220</name>
</gene>
<evidence type="ECO:0000256" key="3">
    <source>
        <dbReference type="ARBA" id="ARBA00022475"/>
    </source>
</evidence>
<name>A0ABT8SJT2_9CAUL</name>
<dbReference type="PANTHER" id="PTHR23513:SF9">
    <property type="entry name" value="ENTEROBACTIN EXPORTER ENTS"/>
    <property type="match status" value="1"/>
</dbReference>
<dbReference type="InterPro" id="IPR020846">
    <property type="entry name" value="MFS_dom"/>
</dbReference>
<sequence length="439" mass="46963">MRPFHHLLANNLVANVTNFTVWFAVTFWVYLETRSVFATGMIAGLYLVLTAGLAFWLGSIVDHHRKKRVMMGSSAASLAFYIAGLGLLLTTPEAAMQRVAGVELWAFIGLVMLGVIAGNIRAIALPTLVTVLVPEDRRDRANGLVGMITGIGFLTTSVISGFLVARTGMQGTLVFALALTAAAFVHLRFIGVDEPLPEPPADENGKPGRRRVDLAGTLRVVGAVPGLFALILFATFNNFLGGVFMALMDAYGLSLMRVEHWGLMWGAVSTGFILSGLVIARTGLGSSPLRTLMIVNLIAWGGAAVFTLQPWIWLLFAGTFLWMFLGPFAEAAAHTTLQKVVPFERQGRVFGFAQSVEQAASPLTAFLIGPLTQFLVIPFMSEGGAGAAAIGDWFGTGPARGIALVFTVSGLVGIVATLLAFNSPQYRRLSEVYARGVVE</sequence>
<feature type="transmembrane region" description="Helical" evidence="9">
    <location>
        <begin position="260"/>
        <end position="280"/>
    </location>
</feature>
<keyword evidence="5 9" id="KW-1133">Transmembrane helix</keyword>
<dbReference type="PROSITE" id="PS50850">
    <property type="entry name" value="MFS"/>
    <property type="match status" value="1"/>
</dbReference>
<dbReference type="PANTHER" id="PTHR23513">
    <property type="entry name" value="INTEGRAL MEMBRANE EFFLUX PROTEIN-RELATED"/>
    <property type="match status" value="1"/>
</dbReference>
<feature type="transmembrane region" description="Helical" evidence="9">
    <location>
        <begin position="37"/>
        <end position="57"/>
    </location>
</feature>
<dbReference type="Pfam" id="PF07690">
    <property type="entry name" value="MFS_1"/>
    <property type="match status" value="1"/>
</dbReference>